<dbReference type="InterPro" id="IPR004827">
    <property type="entry name" value="bZIP"/>
</dbReference>
<feature type="region of interest" description="Disordered" evidence="9">
    <location>
        <begin position="117"/>
        <end position="209"/>
    </location>
</feature>
<dbReference type="EMBL" id="KZ824423">
    <property type="protein sequence ID" value="RAL04535.1"/>
    <property type="molecule type" value="Genomic_DNA"/>
</dbReference>
<accession>A0A395HBN1</accession>
<dbReference type="PRINTS" id="PR00041">
    <property type="entry name" value="LEUZIPPRCREB"/>
</dbReference>
<dbReference type="GeneID" id="37219085"/>
<feature type="domain" description="BZIP" evidence="10">
    <location>
        <begin position="179"/>
        <end position="242"/>
    </location>
</feature>
<evidence type="ECO:0000313" key="11">
    <source>
        <dbReference type="EMBL" id="RAL04535.1"/>
    </source>
</evidence>
<gene>
    <name evidence="11" type="ORF">BO80DRAFT_202512</name>
</gene>
<evidence type="ECO:0000256" key="9">
    <source>
        <dbReference type="SAM" id="MobiDB-lite"/>
    </source>
</evidence>
<keyword evidence="12" id="KW-1185">Reference proteome</keyword>
<dbReference type="Pfam" id="PF00170">
    <property type="entry name" value="bZIP_1"/>
    <property type="match status" value="1"/>
</dbReference>
<evidence type="ECO:0000259" key="10">
    <source>
        <dbReference type="PROSITE" id="PS50217"/>
    </source>
</evidence>
<evidence type="ECO:0000256" key="4">
    <source>
        <dbReference type="ARBA" id="ARBA00023016"/>
    </source>
</evidence>
<keyword evidence="6" id="KW-0804">Transcription</keyword>
<evidence type="ECO:0000256" key="7">
    <source>
        <dbReference type="ARBA" id="ARBA00023242"/>
    </source>
</evidence>
<evidence type="ECO:0000256" key="2">
    <source>
        <dbReference type="ARBA" id="ARBA00009050"/>
    </source>
</evidence>
<dbReference type="Gene3D" id="1.20.5.170">
    <property type="match status" value="1"/>
</dbReference>
<dbReference type="STRING" id="1448316.A0A395HBN1"/>
<evidence type="ECO:0000256" key="8">
    <source>
        <dbReference type="ARBA" id="ARBA00068999"/>
    </source>
</evidence>
<evidence type="ECO:0000256" key="3">
    <source>
        <dbReference type="ARBA" id="ARBA00023015"/>
    </source>
</evidence>
<evidence type="ECO:0000313" key="12">
    <source>
        <dbReference type="Proteomes" id="UP000249402"/>
    </source>
</evidence>
<dbReference type="GO" id="GO:0003700">
    <property type="term" value="F:DNA-binding transcription factor activity"/>
    <property type="evidence" value="ECO:0007669"/>
    <property type="project" value="InterPro"/>
</dbReference>
<dbReference type="FunFam" id="1.20.5.170:FF:000053">
    <property type="entry name" value="BZIP transcription factor AtfA"/>
    <property type="match status" value="1"/>
</dbReference>
<feature type="region of interest" description="Disordered" evidence="9">
    <location>
        <begin position="261"/>
        <end position="289"/>
    </location>
</feature>
<dbReference type="PROSITE" id="PS00036">
    <property type="entry name" value="BZIP_BASIC"/>
    <property type="match status" value="1"/>
</dbReference>
<name>A0A395HBN1_9EURO</name>
<dbReference type="InterPro" id="IPR051027">
    <property type="entry name" value="bZIP_transcription_factors"/>
</dbReference>
<dbReference type="PANTHER" id="PTHR19304">
    <property type="entry name" value="CYCLIC-AMP RESPONSE ELEMENT BINDING PROTEIN"/>
    <property type="match status" value="1"/>
</dbReference>
<sequence length="314" mass="34958">MADVKMSTDLNLCSLSGPPAPIAPDENWPDSLPFFMDNAIPPEYLSLSMLQDNNNCNNTTTTNPWLFDAFSPPVSWPAYPASRTDSTASSEASFIAPCQTIHRASDDERKYSTAPTFTFAPSQIPTPLHEITSRGSISSSTQSRFSVSSYSSADSPTHSRRGSSPRHASPGFEDHERERRKRERFLERNRVAANKCRKKKKEHAKNLETRCEQVSRQNTLLESEVDHLRGEILNLKNELLRHSQCGDDGIKRHLAQMVKQISHRTTTAPGTKAEPERTGSPKKEPAASFAFEDLVQLDSSMGDAAVAQERKDPD</sequence>
<organism evidence="11 12">
    <name type="scientific">Aspergillus ibericus CBS 121593</name>
    <dbReference type="NCBI Taxonomy" id="1448316"/>
    <lineage>
        <taxon>Eukaryota</taxon>
        <taxon>Fungi</taxon>
        <taxon>Dikarya</taxon>
        <taxon>Ascomycota</taxon>
        <taxon>Pezizomycotina</taxon>
        <taxon>Eurotiomycetes</taxon>
        <taxon>Eurotiomycetidae</taxon>
        <taxon>Eurotiales</taxon>
        <taxon>Aspergillaceae</taxon>
        <taxon>Aspergillus</taxon>
        <taxon>Aspergillus subgen. Circumdati</taxon>
    </lineage>
</organism>
<dbReference type="CDD" id="cd14687">
    <property type="entry name" value="bZIP_ATF2"/>
    <property type="match status" value="1"/>
</dbReference>
<comment type="subcellular location">
    <subcellularLocation>
        <location evidence="1">Nucleus</location>
    </subcellularLocation>
</comment>
<dbReference type="Proteomes" id="UP000249402">
    <property type="component" value="Unassembled WGS sequence"/>
</dbReference>
<keyword evidence="3" id="KW-0805">Transcription regulation</keyword>
<dbReference type="InterPro" id="IPR046347">
    <property type="entry name" value="bZIP_sf"/>
</dbReference>
<evidence type="ECO:0000256" key="1">
    <source>
        <dbReference type="ARBA" id="ARBA00004123"/>
    </source>
</evidence>
<protein>
    <recommendedName>
        <fullName evidence="8">Basic leucine zipper (bZIP) transcription factor atfB</fullName>
    </recommendedName>
</protein>
<feature type="compositionally biased region" description="Low complexity" evidence="9">
    <location>
        <begin position="133"/>
        <end position="155"/>
    </location>
</feature>
<dbReference type="AlphaFoldDB" id="A0A395HBN1"/>
<keyword evidence="7" id="KW-0539">Nucleus</keyword>
<dbReference type="SMART" id="SM00338">
    <property type="entry name" value="BRLZ"/>
    <property type="match status" value="1"/>
</dbReference>
<dbReference type="PROSITE" id="PS50217">
    <property type="entry name" value="BZIP"/>
    <property type="match status" value="1"/>
</dbReference>
<dbReference type="RefSeq" id="XP_025578862.1">
    <property type="nucleotide sequence ID" value="XM_025714220.1"/>
</dbReference>
<feature type="compositionally biased region" description="Basic and acidic residues" evidence="9">
    <location>
        <begin position="273"/>
        <end position="285"/>
    </location>
</feature>
<evidence type="ECO:0000256" key="5">
    <source>
        <dbReference type="ARBA" id="ARBA00023125"/>
    </source>
</evidence>
<dbReference type="SUPFAM" id="SSF57959">
    <property type="entry name" value="Leucine zipper domain"/>
    <property type="match status" value="1"/>
</dbReference>
<evidence type="ECO:0000256" key="6">
    <source>
        <dbReference type="ARBA" id="ARBA00023163"/>
    </source>
</evidence>
<keyword evidence="4" id="KW-0346">Stress response</keyword>
<dbReference type="VEuPathDB" id="FungiDB:BO80DRAFT_202512"/>
<keyword evidence="5" id="KW-0238">DNA-binding</keyword>
<reference evidence="11 12" key="1">
    <citation type="submission" date="2018-02" db="EMBL/GenBank/DDBJ databases">
        <title>The genomes of Aspergillus section Nigri reveals drivers in fungal speciation.</title>
        <authorList>
            <consortium name="DOE Joint Genome Institute"/>
            <person name="Vesth T.C."/>
            <person name="Nybo J."/>
            <person name="Theobald S."/>
            <person name="Brandl J."/>
            <person name="Frisvad J.C."/>
            <person name="Nielsen K.F."/>
            <person name="Lyhne E.K."/>
            <person name="Kogle M.E."/>
            <person name="Kuo A."/>
            <person name="Riley R."/>
            <person name="Clum A."/>
            <person name="Nolan M."/>
            <person name="Lipzen A."/>
            <person name="Salamov A."/>
            <person name="Henrissat B."/>
            <person name="Wiebenga A."/>
            <person name="De vries R.P."/>
            <person name="Grigoriev I.V."/>
            <person name="Mortensen U.H."/>
            <person name="Andersen M.R."/>
            <person name="Baker S.E."/>
        </authorList>
    </citation>
    <scope>NUCLEOTIDE SEQUENCE [LARGE SCALE GENOMIC DNA]</scope>
    <source>
        <strain evidence="11 12">CBS 121593</strain>
    </source>
</reference>
<comment type="similarity">
    <text evidence="2">Belongs to the bZIP family. ATF subfamily.</text>
</comment>
<proteinExistence type="inferred from homology"/>
<dbReference type="GO" id="GO:0003677">
    <property type="term" value="F:DNA binding"/>
    <property type="evidence" value="ECO:0007669"/>
    <property type="project" value="UniProtKB-KW"/>
</dbReference>
<dbReference type="GO" id="GO:0005634">
    <property type="term" value="C:nucleus"/>
    <property type="evidence" value="ECO:0007669"/>
    <property type="project" value="UniProtKB-SubCell"/>
</dbReference>
<dbReference type="OrthoDB" id="295274at2759"/>